<keyword evidence="2" id="KW-1133">Transmembrane helix</keyword>
<reference evidence="6" key="1">
    <citation type="submission" date="2025-08" db="UniProtKB">
        <authorList>
            <consortium name="RefSeq"/>
        </authorList>
    </citation>
    <scope>IDENTIFICATION</scope>
    <source>
        <tissue evidence="6">Whole sample</tissue>
    </source>
</reference>
<organism evidence="5 6">
    <name type="scientific">Crassostrea virginica</name>
    <name type="common">Eastern oyster</name>
    <dbReference type="NCBI Taxonomy" id="6565"/>
    <lineage>
        <taxon>Eukaryota</taxon>
        <taxon>Metazoa</taxon>
        <taxon>Spiralia</taxon>
        <taxon>Lophotrochozoa</taxon>
        <taxon>Mollusca</taxon>
        <taxon>Bivalvia</taxon>
        <taxon>Autobranchia</taxon>
        <taxon>Pteriomorphia</taxon>
        <taxon>Ostreida</taxon>
        <taxon>Ostreoidea</taxon>
        <taxon>Ostreidae</taxon>
        <taxon>Crassostrea</taxon>
    </lineage>
</organism>
<proteinExistence type="predicted"/>
<feature type="region of interest" description="Disordered" evidence="1">
    <location>
        <begin position="546"/>
        <end position="619"/>
    </location>
</feature>
<feature type="domain" description="DUF7042" evidence="4">
    <location>
        <begin position="153"/>
        <end position="270"/>
    </location>
</feature>
<evidence type="ECO:0000256" key="1">
    <source>
        <dbReference type="SAM" id="MobiDB-lite"/>
    </source>
</evidence>
<evidence type="ECO:0000259" key="4">
    <source>
        <dbReference type="Pfam" id="PF23069"/>
    </source>
</evidence>
<feature type="region of interest" description="Disordered" evidence="1">
    <location>
        <begin position="496"/>
        <end position="518"/>
    </location>
</feature>
<feature type="transmembrane region" description="Helical" evidence="2">
    <location>
        <begin position="314"/>
        <end position="337"/>
    </location>
</feature>
<keyword evidence="3" id="KW-0732">Signal</keyword>
<keyword evidence="2" id="KW-0472">Membrane</keyword>
<dbReference type="AlphaFoldDB" id="A0A8B8DKL1"/>
<feature type="region of interest" description="Disordered" evidence="1">
    <location>
        <begin position="290"/>
        <end position="309"/>
    </location>
</feature>
<dbReference type="Proteomes" id="UP000694844">
    <property type="component" value="Chromosome 3"/>
</dbReference>
<evidence type="ECO:0000313" key="6">
    <source>
        <dbReference type="RefSeq" id="XP_022327526.1"/>
    </source>
</evidence>
<dbReference type="InterPro" id="IPR055470">
    <property type="entry name" value="DUF7042"/>
</dbReference>
<feature type="compositionally biased region" description="Basic and acidic residues" evidence="1">
    <location>
        <begin position="584"/>
        <end position="605"/>
    </location>
</feature>
<dbReference type="OrthoDB" id="6100341at2759"/>
<evidence type="ECO:0000313" key="5">
    <source>
        <dbReference type="Proteomes" id="UP000694844"/>
    </source>
</evidence>
<feature type="compositionally biased region" description="Basic and acidic residues" evidence="1">
    <location>
        <begin position="555"/>
        <end position="568"/>
    </location>
</feature>
<gene>
    <name evidence="6" type="primary">LOC111126895</name>
</gene>
<protein>
    <submittedName>
        <fullName evidence="6">Uncharacterized protein LOC111126895</fullName>
    </submittedName>
</protein>
<evidence type="ECO:0000256" key="3">
    <source>
        <dbReference type="SAM" id="SignalP"/>
    </source>
</evidence>
<evidence type="ECO:0000256" key="2">
    <source>
        <dbReference type="SAM" id="Phobius"/>
    </source>
</evidence>
<dbReference type="RefSeq" id="XP_022327526.1">
    <property type="nucleotide sequence ID" value="XM_022471818.1"/>
</dbReference>
<dbReference type="GeneID" id="111126895"/>
<feature type="signal peptide" evidence="3">
    <location>
        <begin position="1"/>
        <end position="18"/>
    </location>
</feature>
<accession>A0A8B8DKL1</accession>
<dbReference type="KEGG" id="cvn:111126895"/>
<keyword evidence="5" id="KW-1185">Reference proteome</keyword>
<keyword evidence="2" id="KW-0812">Transmembrane</keyword>
<dbReference type="Pfam" id="PF23069">
    <property type="entry name" value="DUF7042"/>
    <property type="match status" value="1"/>
</dbReference>
<name>A0A8B8DKL1_CRAVI</name>
<sequence>MMLWSLIFILWKIKESDCSCTFPESGTWETSDHGIITFTSTTVRDFPSSFFGAQNYTCVTNVGDRFMARSPPFVLHGVDFEIYLCLRLVYVTANKYLYYLATDKNSIAGNERLKSAASSAPLGYSQSCDRSVFEAGSYSVMIRTGSIQSELENCPNEILAKWNYNISETNGNRICTDSTLDTCQNNALNFNPTQCSRNILHTADGIVYCLYSTQIRASSYYITTYSADVTKPDDNTTFRFSCLVMEANSNESISVSQHPRHCHPSQTATSVHSPGTLLALSFQSSCPNKTALNTSAESPPPTAQKSTETSQADIAVAVVVPLTLLIVIAAILGLTIWRWYKRKLNAKPLPDPKYIHGEIRNRRLNVQFEGDPPHHYSDTTSNGFIKLSENDISSAMIQHAEILNSSMSGPSSLSSLLVSVQHTQLDPGDNCNVKTEFVNEISDNDDVISEFSSRKDDHDSMELSFHSIGVDTSDLQKKRRRKGLRTTPRRRFRLRRSRSSVGDSLLAGQRTKDNSAQKSVVTFGTKNVVLGIQPPKIKKKRHVKRDIGQPSKLKNISEKVERKREKTEVYQLKRKARKQQNPETPERKYRERLDPVKTPTEDDRFPIISFSHYQEEGQQ</sequence>
<feature type="chain" id="PRO_5034373793" evidence="3">
    <location>
        <begin position="19"/>
        <end position="619"/>
    </location>
</feature>